<organism evidence="9">
    <name type="scientific">Rhodosorus marinus</name>
    <dbReference type="NCBI Taxonomy" id="101924"/>
    <lineage>
        <taxon>Eukaryota</taxon>
        <taxon>Rhodophyta</taxon>
        <taxon>Stylonematophyceae</taxon>
        <taxon>Stylonematales</taxon>
        <taxon>Stylonemataceae</taxon>
        <taxon>Rhodosorus</taxon>
    </lineage>
</organism>
<evidence type="ECO:0000256" key="6">
    <source>
        <dbReference type="ARBA" id="ARBA00023134"/>
    </source>
</evidence>
<keyword evidence="4" id="KW-0547">Nucleotide-binding</keyword>
<dbReference type="AlphaFoldDB" id="A0A7S2ZD12"/>
<dbReference type="PROSITE" id="PS00301">
    <property type="entry name" value="G_TR_1"/>
    <property type="match status" value="1"/>
</dbReference>
<dbReference type="SUPFAM" id="SSF54980">
    <property type="entry name" value="EF-G C-terminal domain-like"/>
    <property type="match status" value="1"/>
</dbReference>
<dbReference type="InterPro" id="IPR031157">
    <property type="entry name" value="G_TR_CS"/>
</dbReference>
<dbReference type="PROSITE" id="PS51722">
    <property type="entry name" value="G_TR_2"/>
    <property type="match status" value="1"/>
</dbReference>
<gene>
    <name evidence="8" type="ORF">RMAR00112_LOCUS3943</name>
    <name evidence="9" type="ORF">RMAR00112_LOCUS3965</name>
</gene>
<dbReference type="GO" id="GO:0016150">
    <property type="term" value="F:translation release factor activity, codon nonspecific"/>
    <property type="evidence" value="ECO:0007669"/>
    <property type="project" value="TreeGrafter"/>
</dbReference>
<dbReference type="Pfam" id="PF16658">
    <property type="entry name" value="RF3_C"/>
    <property type="match status" value="1"/>
</dbReference>
<name>A0A7S2ZD12_9RHOD</name>
<evidence type="ECO:0000256" key="3">
    <source>
        <dbReference type="ARBA" id="ARBA00022490"/>
    </source>
</evidence>
<dbReference type="InterPro" id="IPR035647">
    <property type="entry name" value="EFG_III/V"/>
</dbReference>
<evidence type="ECO:0000256" key="4">
    <source>
        <dbReference type="ARBA" id="ARBA00022741"/>
    </source>
</evidence>
<dbReference type="SUPFAM" id="SSF50447">
    <property type="entry name" value="Translation proteins"/>
    <property type="match status" value="1"/>
</dbReference>
<keyword evidence="6" id="KW-0342">GTP-binding</keyword>
<dbReference type="InterPro" id="IPR038467">
    <property type="entry name" value="RF3_dom_3_sf"/>
</dbReference>
<dbReference type="PANTHER" id="PTHR43556:SF2">
    <property type="entry name" value="PEPTIDE CHAIN RELEASE FACTOR RF3"/>
    <property type="match status" value="1"/>
</dbReference>
<keyword evidence="3" id="KW-0963">Cytoplasm</keyword>
<dbReference type="HAMAP" id="MF_00072">
    <property type="entry name" value="Rel_fac_3"/>
    <property type="match status" value="1"/>
</dbReference>
<dbReference type="InterPro" id="IPR000795">
    <property type="entry name" value="T_Tr_GTP-bd_dom"/>
</dbReference>
<evidence type="ECO:0000313" key="8">
    <source>
        <dbReference type="EMBL" id="CAE0035993.1"/>
    </source>
</evidence>
<dbReference type="GO" id="GO:0005525">
    <property type="term" value="F:GTP binding"/>
    <property type="evidence" value="ECO:0007669"/>
    <property type="project" value="UniProtKB-KW"/>
</dbReference>
<accession>A0A7S2ZD12</accession>
<protein>
    <recommendedName>
        <fullName evidence="7">Tr-type G domain-containing protein</fullName>
    </recommendedName>
</protein>
<dbReference type="InterPro" id="IPR053905">
    <property type="entry name" value="EF-G-like_DII"/>
</dbReference>
<evidence type="ECO:0000256" key="1">
    <source>
        <dbReference type="ARBA" id="ARBA00004496"/>
    </source>
</evidence>
<dbReference type="CDD" id="cd04169">
    <property type="entry name" value="RF3"/>
    <property type="match status" value="1"/>
</dbReference>
<dbReference type="GO" id="GO:0005829">
    <property type="term" value="C:cytosol"/>
    <property type="evidence" value="ECO:0007669"/>
    <property type="project" value="TreeGrafter"/>
</dbReference>
<evidence type="ECO:0000256" key="2">
    <source>
        <dbReference type="ARBA" id="ARBA00009978"/>
    </source>
</evidence>
<comment type="subcellular location">
    <subcellularLocation>
        <location evidence="1">Cytoplasm</location>
    </subcellularLocation>
</comment>
<evidence type="ECO:0000256" key="5">
    <source>
        <dbReference type="ARBA" id="ARBA00022917"/>
    </source>
</evidence>
<sequence>MEAYTGFVLASPLVAGSKGTALNVGNCDVDKPLSFKPWRARMCTKVGGETEELNGSGVEAPLGDEIAKRRNLAIISHPDAGKTTLTEKLLLYGGAIQQAGSVRARRAGHKLARSDWMKMEQERGISITSTVLTFNYEDHHINILDTPGHQDFSEDTYRTLAAADNVVMLVDAAKGLEPQTRKLFEVCQMRELPTLTFINKMDRPAMNPFELCDEIEQQFDLETVPAVWPIGDGENFKGVLKRSERVVYLFEKNQKGKTATAKKVPMDDPELLSIIGQNLYDQLFEDVEILDEMGHSLDTEKLLKGDQTVVYFGSAMTNFGVQIFLDDFLELGRAPAERSSSIGTIDPGRDEFSGFVFKLQANMDPRHRDRLAFIRIVSGRYERGMKVLHSRLGARQINLNQAQKLFADDRESVQVAFPGDIVGLNNPGLFSIGDTIYCGSEKVVFPGIPSFSPEIFAYLRNPNPSNYKNFKKGLQQLLEEGAVQLLRTKEDQGNEDPILAAVGQLQFDVVQQRLQDEYGVESKLEPLGYSVARWVLGPGDPWSSLEGCGRLFNVFFAKDRWNRPVLLFKNAWNLAKLEEEHGDKLELKPWAFAPDQAV</sequence>
<dbReference type="Pfam" id="PF00009">
    <property type="entry name" value="GTP_EFTU"/>
    <property type="match status" value="1"/>
</dbReference>
<comment type="similarity">
    <text evidence="2">Belongs to the TRAFAC class translation factor GTPase superfamily. Classic translation factor GTPase family. PrfC subfamily.</text>
</comment>
<dbReference type="InterPro" id="IPR005225">
    <property type="entry name" value="Small_GTP-bd"/>
</dbReference>
<dbReference type="NCBIfam" id="TIGR00503">
    <property type="entry name" value="prfC"/>
    <property type="match status" value="1"/>
</dbReference>
<proteinExistence type="inferred from homology"/>
<dbReference type="InterPro" id="IPR009000">
    <property type="entry name" value="Transl_B-barrel_sf"/>
</dbReference>
<dbReference type="Gene3D" id="3.40.50.300">
    <property type="entry name" value="P-loop containing nucleotide triphosphate hydrolases"/>
    <property type="match status" value="1"/>
</dbReference>
<reference evidence="9" key="1">
    <citation type="submission" date="2021-01" db="EMBL/GenBank/DDBJ databases">
        <authorList>
            <person name="Corre E."/>
            <person name="Pelletier E."/>
            <person name="Niang G."/>
            <person name="Scheremetjew M."/>
            <person name="Finn R."/>
            <person name="Kale V."/>
            <person name="Holt S."/>
            <person name="Cochrane G."/>
            <person name="Meng A."/>
            <person name="Brown T."/>
            <person name="Cohen L."/>
        </authorList>
    </citation>
    <scope>NUCLEOTIDE SEQUENCE</scope>
    <source>
        <strain evidence="9">CCMP 769</strain>
    </source>
</reference>
<dbReference type="FunFam" id="3.40.50.300:FF:000542">
    <property type="entry name" value="Peptide chain release factor 3"/>
    <property type="match status" value="1"/>
</dbReference>
<evidence type="ECO:0000259" key="7">
    <source>
        <dbReference type="PROSITE" id="PS51722"/>
    </source>
</evidence>
<keyword evidence="5" id="KW-0648">Protein biosynthesis</keyword>
<dbReference type="InterPro" id="IPR004548">
    <property type="entry name" value="PrfC"/>
</dbReference>
<dbReference type="InterPro" id="IPR041732">
    <property type="entry name" value="RF3_GTP-bd"/>
</dbReference>
<dbReference type="PRINTS" id="PR00315">
    <property type="entry name" value="ELONGATNFCT"/>
</dbReference>
<evidence type="ECO:0000313" key="9">
    <source>
        <dbReference type="EMBL" id="CAE0036015.1"/>
    </source>
</evidence>
<dbReference type="NCBIfam" id="NF001964">
    <property type="entry name" value="PRK00741.1"/>
    <property type="match status" value="1"/>
</dbReference>
<dbReference type="InterPro" id="IPR032090">
    <property type="entry name" value="RF3_C"/>
</dbReference>
<dbReference type="Pfam" id="PF22042">
    <property type="entry name" value="EF-G_D2"/>
    <property type="match status" value="1"/>
</dbReference>
<dbReference type="FunFam" id="3.30.70.3280:FF:000001">
    <property type="entry name" value="Peptide chain release factor 3"/>
    <property type="match status" value="1"/>
</dbReference>
<dbReference type="NCBIfam" id="TIGR00231">
    <property type="entry name" value="small_GTP"/>
    <property type="match status" value="1"/>
</dbReference>
<dbReference type="EMBL" id="HBHW01005309">
    <property type="protein sequence ID" value="CAE0035993.1"/>
    <property type="molecule type" value="Transcribed_RNA"/>
</dbReference>
<dbReference type="PANTHER" id="PTHR43556">
    <property type="entry name" value="PEPTIDE CHAIN RELEASE FACTOR RF3"/>
    <property type="match status" value="1"/>
</dbReference>
<feature type="domain" description="Tr-type G" evidence="7">
    <location>
        <begin position="67"/>
        <end position="336"/>
    </location>
</feature>
<dbReference type="SUPFAM" id="SSF52540">
    <property type="entry name" value="P-loop containing nucleoside triphosphate hydrolases"/>
    <property type="match status" value="1"/>
</dbReference>
<dbReference type="Gene3D" id="3.30.70.3280">
    <property type="entry name" value="Peptide chain release factor 3, domain III"/>
    <property type="match status" value="1"/>
</dbReference>
<dbReference type="Gene3D" id="2.40.30.10">
    <property type="entry name" value="Translation factors"/>
    <property type="match status" value="1"/>
</dbReference>
<dbReference type="EMBL" id="HBHW01005331">
    <property type="protein sequence ID" value="CAE0036015.1"/>
    <property type="molecule type" value="Transcribed_RNA"/>
</dbReference>
<dbReference type="InterPro" id="IPR027417">
    <property type="entry name" value="P-loop_NTPase"/>
</dbReference>
<dbReference type="GO" id="GO:0003924">
    <property type="term" value="F:GTPase activity"/>
    <property type="evidence" value="ECO:0007669"/>
    <property type="project" value="InterPro"/>
</dbReference>